<dbReference type="GeneID" id="93982993"/>
<protein>
    <submittedName>
        <fullName evidence="1">Uncharacterized protein</fullName>
    </submittedName>
</protein>
<evidence type="ECO:0000313" key="1">
    <source>
        <dbReference type="EMBL" id="AKX60457.1"/>
    </source>
</evidence>
<evidence type="ECO:0000313" key="2">
    <source>
        <dbReference type="Proteomes" id="UP000063953"/>
    </source>
</evidence>
<reference evidence="1 2" key="1">
    <citation type="journal article" date="2015" name="Genome Announc.">
        <title>Genome Sequences of Oblitimonas alkaliphila gen. nov. sp. nov. (Proposed), a Novel Bacterium of the Pseudomonadaceae Family.</title>
        <authorList>
            <person name="Lauer A.C."/>
            <person name="Nicholson A.C."/>
            <person name="Humrighouse B.W."/>
            <person name="Emery B."/>
            <person name="Drobish A."/>
            <person name="Juieng P."/>
            <person name="Loparev V."/>
            <person name="McQuiston J.R."/>
        </authorList>
    </citation>
    <scope>NUCLEOTIDE SEQUENCE [LARGE SCALE GENOMIC DNA]</scope>
    <source>
        <strain evidence="1 2">E5571</strain>
    </source>
</reference>
<dbReference type="AlphaFoldDB" id="A0A0K1XGZ9"/>
<dbReference type="RefSeq" id="WP_053101770.1">
    <property type="nucleotide sequence ID" value="NZ_CP012358.1"/>
</dbReference>
<dbReference type="STRING" id="1697053.AKN87_01755"/>
<organism evidence="1 2">
    <name type="scientific">Thiopseudomonas alkaliphila</name>
    <dbReference type="NCBI Taxonomy" id="1697053"/>
    <lineage>
        <taxon>Bacteria</taxon>
        <taxon>Pseudomonadati</taxon>
        <taxon>Pseudomonadota</taxon>
        <taxon>Gammaproteobacteria</taxon>
        <taxon>Pseudomonadales</taxon>
        <taxon>Pseudomonadaceae</taxon>
        <taxon>Thiopseudomonas</taxon>
    </lineage>
</organism>
<dbReference type="Proteomes" id="UP000063953">
    <property type="component" value="Chromosome"/>
</dbReference>
<gene>
    <name evidence="1" type="ORF">AKN88_11365</name>
</gene>
<name>A0A0K1XGZ9_9GAMM</name>
<accession>A0A0K1XGZ9</accession>
<dbReference type="EMBL" id="CP012365">
    <property type="protein sequence ID" value="AKX60457.1"/>
    <property type="molecule type" value="Genomic_DNA"/>
</dbReference>
<dbReference type="KEGG" id="pbb:AKN87_01755"/>
<keyword evidence="2" id="KW-1185">Reference proteome</keyword>
<sequence>MKWNPPTSAPKCGEQIIADFGSPFGLDLAVWDKHKKAWLTPQLGWNFEVKTGKEYPSYQNEYRSNEDLVRWARIEAFE</sequence>
<proteinExistence type="predicted"/>